<comment type="caution">
    <text evidence="3">The sequence shown here is derived from an EMBL/GenBank/DDBJ whole genome shotgun (WGS) entry which is preliminary data.</text>
</comment>
<evidence type="ECO:0000256" key="1">
    <source>
        <dbReference type="SAM" id="Phobius"/>
    </source>
</evidence>
<dbReference type="Pfam" id="PF13200">
    <property type="entry name" value="DUF4015"/>
    <property type="match status" value="1"/>
</dbReference>
<reference evidence="3 4" key="1">
    <citation type="submission" date="2019-12" db="EMBL/GenBank/DDBJ databases">
        <title>Nocardia sp. nov. ET3-3 isolated from soil.</title>
        <authorList>
            <person name="Kanchanasin P."/>
            <person name="Tanasupawat S."/>
            <person name="Yuki M."/>
            <person name="Kudo T."/>
        </authorList>
    </citation>
    <scope>NUCLEOTIDE SEQUENCE [LARGE SCALE GENOMIC DNA]</scope>
    <source>
        <strain evidence="3 4">ET3-3</strain>
    </source>
</reference>
<dbReference type="AlphaFoldDB" id="A0A7K1V461"/>
<keyword evidence="4" id="KW-1185">Reference proteome</keyword>
<feature type="transmembrane region" description="Helical" evidence="1">
    <location>
        <begin position="58"/>
        <end position="79"/>
    </location>
</feature>
<gene>
    <name evidence="3" type="ORF">GPX89_29650</name>
</gene>
<dbReference type="SUPFAM" id="SSF51445">
    <property type="entry name" value="(Trans)glycosidases"/>
    <property type="match status" value="2"/>
</dbReference>
<dbReference type="InterPro" id="IPR025275">
    <property type="entry name" value="DUF4015"/>
</dbReference>
<evidence type="ECO:0000313" key="4">
    <source>
        <dbReference type="Proteomes" id="UP000466794"/>
    </source>
</evidence>
<dbReference type="Proteomes" id="UP000466794">
    <property type="component" value="Unassembled WGS sequence"/>
</dbReference>
<proteinExistence type="predicted"/>
<organism evidence="3 4">
    <name type="scientific">Nocardia terrae</name>
    <dbReference type="NCBI Taxonomy" id="2675851"/>
    <lineage>
        <taxon>Bacteria</taxon>
        <taxon>Bacillati</taxon>
        <taxon>Actinomycetota</taxon>
        <taxon>Actinomycetes</taxon>
        <taxon>Mycobacteriales</taxon>
        <taxon>Nocardiaceae</taxon>
        <taxon>Nocardia</taxon>
    </lineage>
</organism>
<keyword evidence="1" id="KW-0812">Transmembrane</keyword>
<keyword evidence="1" id="KW-0472">Membrane</keyword>
<sequence>MADALIAATLRGDNGFEMISAKNGRRLRAEVIVMRNRRQWKLVCTLLMRLRSIRRRRSVLLAVGAVLVLVVAAAVFVFGRGRPVVAAAETRPPRLELAPQAAAVSYRDPVTVRGKAIGAKQVAVGDRSVQPAPDGSFELTLSHAPVDTTVVATNGAGDKTVLPVKVDVALPRIRAVHVTAYAWAYDPMREAVLDLAREGRIDTVELDIKDEDGMIGYDSQVPLARESGAATTIYDAGAALKQLHDMGLKVVGRIVAFRDPTMASWAWHNGHPDWVIQNPGGQPYSSGYGAIAFTNFASPEIRSYNRDLAVEAGHLGFDGVMYDYIRRPDGGLSGMQFPGLAESPSDSIANFLRDIKDSVHESGASLGAAVFGIAATRPDEIAQDIPSMARYVDYLAPMLYPSHWHAGEYDVANPNSQPYDIVFRSLQDFRARTQGTAAQIIPWLQDFSLGVAYGDTQVQAQIDATHDAGYTGFFLWNPSVSYHPGGIPVG</sequence>
<keyword evidence="1" id="KW-1133">Transmembrane helix</keyword>
<name>A0A7K1V461_9NOCA</name>
<dbReference type="EMBL" id="WRPP01000006">
    <property type="protein sequence ID" value="MVU81396.1"/>
    <property type="molecule type" value="Genomic_DNA"/>
</dbReference>
<evidence type="ECO:0000313" key="3">
    <source>
        <dbReference type="EMBL" id="MVU81396.1"/>
    </source>
</evidence>
<dbReference type="Gene3D" id="3.20.20.80">
    <property type="entry name" value="Glycosidases"/>
    <property type="match status" value="1"/>
</dbReference>
<accession>A0A7K1V461</accession>
<evidence type="ECO:0000259" key="2">
    <source>
        <dbReference type="Pfam" id="PF13200"/>
    </source>
</evidence>
<dbReference type="InterPro" id="IPR017853">
    <property type="entry name" value="GH"/>
</dbReference>
<protein>
    <recommendedName>
        <fullName evidence="2">DUF4015 domain-containing protein</fullName>
    </recommendedName>
</protein>
<feature type="domain" description="DUF4015" evidence="2">
    <location>
        <begin position="175"/>
        <end position="482"/>
    </location>
</feature>